<reference evidence="3" key="1">
    <citation type="submission" date="2016-10" db="EMBL/GenBank/DDBJ databases">
        <authorList>
            <person name="Varghese N."/>
            <person name="Submissions S."/>
        </authorList>
    </citation>
    <scope>NUCLEOTIDE SEQUENCE [LARGE SCALE GENOMIC DNA]</scope>
    <source>
        <strain evidence="3">CGMCC 1.4250</strain>
    </source>
</reference>
<dbReference type="Proteomes" id="UP000198565">
    <property type="component" value="Unassembled WGS sequence"/>
</dbReference>
<feature type="transmembrane region" description="Helical" evidence="1">
    <location>
        <begin position="52"/>
        <end position="71"/>
    </location>
</feature>
<evidence type="ECO:0000256" key="1">
    <source>
        <dbReference type="SAM" id="Phobius"/>
    </source>
</evidence>
<evidence type="ECO:0000313" key="3">
    <source>
        <dbReference type="Proteomes" id="UP000198565"/>
    </source>
</evidence>
<proteinExistence type="predicted"/>
<evidence type="ECO:0008006" key="4">
    <source>
        <dbReference type="Google" id="ProtNLM"/>
    </source>
</evidence>
<keyword evidence="1" id="KW-0472">Membrane</keyword>
<keyword evidence="1" id="KW-0812">Transmembrane</keyword>
<feature type="transmembrane region" description="Helical" evidence="1">
    <location>
        <begin position="16"/>
        <end position="40"/>
    </location>
</feature>
<gene>
    <name evidence="2" type="ORF">SAMN04487943_10146</name>
</gene>
<keyword evidence="3" id="KW-1185">Reference proteome</keyword>
<protein>
    <recommendedName>
        <fullName evidence="4">ABC-2 type transport system permease protein</fullName>
    </recommendedName>
</protein>
<organism evidence="2 3">
    <name type="scientific">Gracilibacillus orientalis</name>
    <dbReference type="NCBI Taxonomy" id="334253"/>
    <lineage>
        <taxon>Bacteria</taxon>
        <taxon>Bacillati</taxon>
        <taxon>Bacillota</taxon>
        <taxon>Bacilli</taxon>
        <taxon>Bacillales</taxon>
        <taxon>Bacillaceae</taxon>
        <taxon>Gracilibacillus</taxon>
    </lineage>
</organism>
<sequence length="118" mass="13719">MREYITCFFHIHSKHWYLYLGLLVLTPIAFFITLILSVYIVANLESNEAAHFVSALLFTTITSCLFLIPNYKVAKKTIKNKNIILIITATLWSQLMLMLPIFIAIYLFLGYFISEFNT</sequence>
<keyword evidence="1" id="KW-1133">Transmembrane helix</keyword>
<feature type="transmembrane region" description="Helical" evidence="1">
    <location>
        <begin position="83"/>
        <end position="113"/>
    </location>
</feature>
<dbReference type="EMBL" id="FOTR01000001">
    <property type="protein sequence ID" value="SFL33797.1"/>
    <property type="molecule type" value="Genomic_DNA"/>
</dbReference>
<evidence type="ECO:0000313" key="2">
    <source>
        <dbReference type="EMBL" id="SFL33797.1"/>
    </source>
</evidence>
<name>A0A1I4GWR8_9BACI</name>
<dbReference type="AlphaFoldDB" id="A0A1I4GWR8"/>
<accession>A0A1I4GWR8</accession>